<reference evidence="2" key="3">
    <citation type="journal article" date="2000" name="Genome Res.">
        <title>RIKEN integrated sequence analysis (RISA) system--384-format sequencing pipeline with 384 multicapillary sequencer.</title>
        <authorList>
            <person name="Shibata K."/>
            <person name="Itoh M."/>
            <person name="Aizawa K."/>
            <person name="Nagaoka S."/>
            <person name="Sasaki N."/>
            <person name="Carninci P."/>
            <person name="Konno H."/>
            <person name="Akiyama J."/>
            <person name="Nishi K."/>
            <person name="Kitsunai T."/>
            <person name="Tashiro H."/>
            <person name="Itoh M."/>
            <person name="Sumi N."/>
            <person name="Ishii Y."/>
            <person name="Nakamura S."/>
            <person name="Hazama M."/>
            <person name="Nishine T."/>
            <person name="Harada A."/>
            <person name="Yamamoto R."/>
            <person name="Matsumoto H."/>
            <person name="Sakaguchi S."/>
            <person name="Ikegami T."/>
            <person name="Kashiwagi K."/>
            <person name="Fujiwake S."/>
            <person name="Inoue K."/>
            <person name="Togawa Y."/>
            <person name="Izawa M."/>
            <person name="Ohara E."/>
            <person name="Watahiki M."/>
            <person name="Yoneda Y."/>
            <person name="Ishikawa T."/>
            <person name="Ozawa K."/>
            <person name="Tanaka T."/>
            <person name="Matsuura S."/>
            <person name="Kawai J."/>
            <person name="Okazaki Y."/>
            <person name="Muramatsu M."/>
            <person name="Inoue Y."/>
            <person name="Kira A."/>
            <person name="Hayashizaki Y."/>
        </authorList>
    </citation>
    <scope>NUCLEOTIDE SEQUENCE</scope>
    <source>
        <strain evidence="2">C57BL/6J</strain>
        <tissue evidence="2">Spinal cord</tissue>
    </source>
</reference>
<protein>
    <submittedName>
        <fullName evidence="2">Uncharacterized protein</fullName>
    </submittedName>
</protein>
<feature type="region of interest" description="Disordered" evidence="1">
    <location>
        <begin position="1"/>
        <end position="71"/>
    </location>
</feature>
<reference evidence="2" key="7">
    <citation type="journal article" date="2005" name="Science">
        <title>The Transcriptional Landscape of the Mammalian Genome.</title>
        <authorList>
            <consortium name="The FANTOM Consortium"/>
            <consortium name="Riken Genome Exploration Research Group and Genome Science Group (Genome Network Project Core Group)"/>
        </authorList>
    </citation>
    <scope>NUCLEOTIDE SEQUENCE</scope>
    <source>
        <strain evidence="2">C57BL/6J</strain>
        <tissue evidence="2">Spinal cord</tissue>
    </source>
</reference>
<accession>Q3TRB1</accession>
<reference evidence="2" key="6">
    <citation type="submission" date="2004-04" db="EMBL/GenBank/DDBJ databases">
        <authorList>
            <person name="Arakawa T."/>
            <person name="Carninci P."/>
            <person name="Fukuda S."/>
            <person name="Hashizume W."/>
            <person name="Hayashida K."/>
            <person name="Hori F."/>
            <person name="Iida J."/>
            <person name="Imamura K."/>
            <person name="Imotani K."/>
            <person name="Itoh M."/>
            <person name="Kanagawa S."/>
            <person name="Kawai J."/>
            <person name="Kojima M."/>
            <person name="Konno H."/>
            <person name="Murata M."/>
            <person name="Nakamura M."/>
            <person name="Ninomiya N."/>
            <person name="Nishiyori H."/>
            <person name="Nomura K."/>
            <person name="Ohno M."/>
            <person name="Sakazume N."/>
            <person name="Sano H."/>
            <person name="Sasaki D."/>
            <person name="Shibata K."/>
            <person name="Shiraki T."/>
            <person name="Tagami M."/>
            <person name="Tagami Y."/>
            <person name="Waki K."/>
            <person name="Watahiki A."/>
            <person name="Muramatsu M."/>
            <person name="Hayashizaki Y."/>
        </authorList>
    </citation>
    <scope>NUCLEOTIDE SEQUENCE</scope>
    <source>
        <strain evidence="2">C57BL/6J</strain>
        <tissue evidence="2">Spinal cord</tissue>
    </source>
</reference>
<dbReference type="AlphaFoldDB" id="Q3TRB1"/>
<name>Q3TRB1_MOUSE</name>
<dbReference type="EMBL" id="AK162927">
    <property type="protein sequence ID" value="BAE37119.1"/>
    <property type="molecule type" value="mRNA"/>
</dbReference>
<sequence length="149" mass="16353">EPGRVASRQDAAPRRPVQPATLARPREEAQVLSSSRRWRTESFARCKSLPPRVPVTHHATSQKDPGGLVGTKSAVLHPSILIPQGRAGTLESTPPSYHPLHPVSSLGEPWNPVSSQMPSGVRSKGEMDITPRNRVNVQPQQQLCHHELH</sequence>
<evidence type="ECO:0000313" key="3">
    <source>
        <dbReference type="MGI" id="MGI:2443237"/>
    </source>
</evidence>
<feature type="compositionally biased region" description="Polar residues" evidence="1">
    <location>
        <begin position="133"/>
        <end position="143"/>
    </location>
</feature>
<reference evidence="2" key="8">
    <citation type="journal article" date="2005" name="Science">
        <title>Antisense Transcription in the Mammalian Transcriptome.</title>
        <authorList>
            <consortium name="RIKEN Genome Exploration Research Group and Genome Science Group (Genome Network Project Core Group) and the FANTOM Consortium"/>
        </authorList>
    </citation>
    <scope>NUCLEOTIDE SEQUENCE</scope>
    <source>
        <strain evidence="2">C57BL/6J</strain>
        <tissue evidence="2">Spinal cord</tissue>
    </source>
</reference>
<evidence type="ECO:0000313" key="2">
    <source>
        <dbReference type="EMBL" id="BAE37119.1"/>
    </source>
</evidence>
<reference evidence="2" key="4">
    <citation type="journal article" date="2001" name="Nature">
        <title>Functional annotation of a full-length mouse cDNA collection.</title>
        <authorList>
            <consortium name="The RIKEN Genome Exploration Research Group Phase II Team and the FANTOM Consortium"/>
        </authorList>
    </citation>
    <scope>NUCLEOTIDE SEQUENCE</scope>
    <source>
        <strain evidence="2">C57BL/6J</strain>
        <tissue evidence="2">Spinal cord</tissue>
    </source>
</reference>
<feature type="region of interest" description="Disordered" evidence="1">
    <location>
        <begin position="85"/>
        <end position="149"/>
    </location>
</feature>
<reference evidence="2" key="1">
    <citation type="journal article" date="1999" name="Methods Enzymol.">
        <title>High-efficiency full-length cDNA cloning.</title>
        <authorList>
            <person name="Carninci P."/>
            <person name="Hayashizaki Y."/>
        </authorList>
    </citation>
    <scope>NUCLEOTIDE SEQUENCE</scope>
    <source>
        <strain evidence="2">C57BL/6J</strain>
        <tissue evidence="2">Spinal cord</tissue>
    </source>
</reference>
<reference evidence="2" key="2">
    <citation type="journal article" date="2000" name="Genome Res.">
        <title>Normalization and subtraction of cap-trapper-selected cDNAs to prepare full-length cDNA libraries for rapid discovery of new genes.</title>
        <authorList>
            <person name="Carninci P."/>
            <person name="Shibata Y."/>
            <person name="Hayatsu N."/>
            <person name="Sugahara Y."/>
            <person name="Shibata K."/>
            <person name="Itoh M."/>
            <person name="Konno H."/>
            <person name="Okazaki Y."/>
            <person name="Muramatsu M."/>
            <person name="Hayashizaki Y."/>
        </authorList>
    </citation>
    <scope>NUCLEOTIDE SEQUENCE</scope>
    <source>
        <strain evidence="2">C57BL/6J</strain>
        <tissue evidence="2">Spinal cord</tissue>
    </source>
</reference>
<dbReference type="AGR" id="MGI:2443237"/>
<gene>
    <name evidence="3" type="primary">F730043M19Rik</name>
</gene>
<proteinExistence type="evidence at transcript level"/>
<organism evidence="2">
    <name type="scientific">Mus musculus</name>
    <name type="common">Mouse</name>
    <dbReference type="NCBI Taxonomy" id="10090"/>
    <lineage>
        <taxon>Eukaryota</taxon>
        <taxon>Metazoa</taxon>
        <taxon>Chordata</taxon>
        <taxon>Craniata</taxon>
        <taxon>Vertebrata</taxon>
        <taxon>Euteleostomi</taxon>
        <taxon>Mammalia</taxon>
        <taxon>Eutheria</taxon>
        <taxon>Euarchontoglires</taxon>
        <taxon>Glires</taxon>
        <taxon>Rodentia</taxon>
        <taxon>Myomorpha</taxon>
        <taxon>Muroidea</taxon>
        <taxon>Muridae</taxon>
        <taxon>Murinae</taxon>
        <taxon>Mus</taxon>
        <taxon>Mus</taxon>
    </lineage>
</organism>
<feature type="non-terminal residue" evidence="2">
    <location>
        <position position="1"/>
    </location>
</feature>
<evidence type="ECO:0000256" key="1">
    <source>
        <dbReference type="SAM" id="MobiDB-lite"/>
    </source>
</evidence>
<reference evidence="2" key="5">
    <citation type="journal article" date="2002" name="Nature">
        <title>Analysis of the mouse transcriptome based on functional annotation of 60,770 full-length cDNAs.</title>
        <authorList>
            <consortium name="The FANTOM Consortium and the RIKEN Genome Exploration Research Group Phase I and II Team"/>
        </authorList>
    </citation>
    <scope>NUCLEOTIDE SEQUENCE</scope>
    <source>
        <strain evidence="2">C57BL/6J</strain>
        <tissue evidence="2">Spinal cord</tissue>
    </source>
</reference>
<dbReference type="MGI" id="MGI:2443237">
    <property type="gene designation" value="F730043M19Rik"/>
</dbReference>